<feature type="binding site" evidence="4">
    <location>
        <position position="132"/>
    </location>
    <ligand>
        <name>D-ribulose 5-phosphate</name>
        <dbReference type="ChEBI" id="CHEBI:58121"/>
    </ligand>
</feature>
<dbReference type="EMBL" id="ACJN02000002">
    <property type="protein sequence ID" value="EFI35139.1"/>
    <property type="molecule type" value="Genomic_DNA"/>
</dbReference>
<proteinExistence type="inferred from homology"/>
<feature type="binding site" evidence="4">
    <location>
        <begin position="10"/>
        <end position="11"/>
    </location>
    <ligand>
        <name>D-ribulose 5-phosphate</name>
        <dbReference type="ChEBI" id="CHEBI:58121"/>
    </ligand>
</feature>
<dbReference type="AlphaFoldDB" id="D6SQW3"/>
<evidence type="ECO:0000256" key="1">
    <source>
        <dbReference type="ARBA" id="ARBA00008754"/>
    </source>
</evidence>
<keyword evidence="6" id="KW-1185">Reference proteome</keyword>
<dbReference type="PIRSF" id="PIRSF005384">
    <property type="entry name" value="RpiB_LacA_B"/>
    <property type="match status" value="1"/>
</dbReference>
<feature type="binding site" evidence="4">
    <location>
        <position position="136"/>
    </location>
    <ligand>
        <name>D-ribulose 5-phosphate</name>
        <dbReference type="ChEBI" id="CHEBI:58121"/>
    </ligand>
</feature>
<reference evidence="5" key="1">
    <citation type="submission" date="2010-05" db="EMBL/GenBank/DDBJ databases">
        <title>The draft genome of Desulfonatronospira thiodismutans ASO3-1.</title>
        <authorList>
            <consortium name="US DOE Joint Genome Institute (JGI-PGF)"/>
            <person name="Lucas S."/>
            <person name="Copeland A."/>
            <person name="Lapidus A."/>
            <person name="Cheng J.-F."/>
            <person name="Bruce D."/>
            <person name="Goodwin L."/>
            <person name="Pitluck S."/>
            <person name="Chertkov O."/>
            <person name="Brettin T."/>
            <person name="Detter J.C."/>
            <person name="Han C."/>
            <person name="Land M.L."/>
            <person name="Hauser L."/>
            <person name="Kyrpides N."/>
            <person name="Mikhailova N."/>
            <person name="Muyzer G."/>
            <person name="Woyke T."/>
        </authorList>
    </citation>
    <scope>NUCLEOTIDE SEQUENCE [LARGE SCALE GENOMIC DNA]</scope>
    <source>
        <strain evidence="5">ASO3-1</strain>
    </source>
</reference>
<dbReference type="InterPro" id="IPR036569">
    <property type="entry name" value="RpiB_LacA_LacB_sf"/>
</dbReference>
<evidence type="ECO:0000256" key="4">
    <source>
        <dbReference type="PIRSR" id="PIRSR005384-2"/>
    </source>
</evidence>
<accession>D6SQW3</accession>
<dbReference type="Gene3D" id="3.40.1400.10">
    <property type="entry name" value="Sugar-phosphate isomerase, RpiB/LacA/LacB"/>
    <property type="match status" value="1"/>
</dbReference>
<dbReference type="GO" id="GO:0004751">
    <property type="term" value="F:ribose-5-phosphate isomerase activity"/>
    <property type="evidence" value="ECO:0007669"/>
    <property type="project" value="TreeGrafter"/>
</dbReference>
<evidence type="ECO:0000313" key="6">
    <source>
        <dbReference type="Proteomes" id="UP000005496"/>
    </source>
</evidence>
<organism evidence="5 6">
    <name type="scientific">Desulfonatronospira thiodismutans ASO3-1</name>
    <dbReference type="NCBI Taxonomy" id="555779"/>
    <lineage>
        <taxon>Bacteria</taxon>
        <taxon>Pseudomonadati</taxon>
        <taxon>Thermodesulfobacteriota</taxon>
        <taxon>Desulfovibrionia</taxon>
        <taxon>Desulfovibrionales</taxon>
        <taxon>Desulfonatronovibrionaceae</taxon>
        <taxon>Desulfonatronospira</taxon>
    </lineage>
</organism>
<dbReference type="Proteomes" id="UP000005496">
    <property type="component" value="Unassembled WGS sequence"/>
</dbReference>
<dbReference type="OrthoDB" id="1778624at2"/>
<dbReference type="Pfam" id="PF02502">
    <property type="entry name" value="LacAB_rpiB"/>
    <property type="match status" value="1"/>
</dbReference>
<dbReference type="NCBIfam" id="TIGR01120">
    <property type="entry name" value="rpiB"/>
    <property type="match status" value="1"/>
</dbReference>
<keyword evidence="2 5" id="KW-0413">Isomerase</keyword>
<comment type="caution">
    <text evidence="5">The sequence shown here is derived from an EMBL/GenBank/DDBJ whole genome shotgun (WGS) entry which is preliminary data.</text>
</comment>
<dbReference type="PANTHER" id="PTHR30345">
    <property type="entry name" value="RIBOSE-5-PHOSPHATE ISOMERASE B"/>
    <property type="match status" value="1"/>
</dbReference>
<protein>
    <submittedName>
        <fullName evidence="5">Ribose 5-phosphate isomerase B</fullName>
    </submittedName>
</protein>
<dbReference type="GO" id="GO:0009052">
    <property type="term" value="P:pentose-phosphate shunt, non-oxidative branch"/>
    <property type="evidence" value="ECO:0007669"/>
    <property type="project" value="TreeGrafter"/>
</dbReference>
<dbReference type="NCBIfam" id="TIGR00689">
    <property type="entry name" value="rpiB_lacA_lacB"/>
    <property type="match status" value="1"/>
</dbReference>
<feature type="active site" description="Proton acceptor" evidence="3">
    <location>
        <position position="65"/>
    </location>
</feature>
<dbReference type="NCBIfam" id="NF004051">
    <property type="entry name" value="PRK05571.1"/>
    <property type="match status" value="1"/>
</dbReference>
<dbReference type="eggNOG" id="COG0698">
    <property type="taxonomic scope" value="Bacteria"/>
</dbReference>
<gene>
    <name evidence="5" type="ORF">Dthio_PD2534</name>
</gene>
<feature type="binding site" evidence="4">
    <location>
        <position position="99"/>
    </location>
    <ligand>
        <name>D-ribulose 5-phosphate</name>
        <dbReference type="ChEBI" id="CHEBI:58121"/>
    </ligand>
</feature>
<sequence>MNKTVVFGSDHAGLWLKRVLMDRLSNDRQTIDVGTEDDSSCDYPVYAGRLCEKVLELQCLGVLICGSGLGMSMTANRFRGIRAALCCNEYMARMARKHNNANVLCMGERVIGVDLAGSILDVFLETGFEGGRHAKRLDIIEEIA</sequence>
<dbReference type="SUPFAM" id="SSF89623">
    <property type="entry name" value="Ribose/Galactose isomerase RpiB/AlsB"/>
    <property type="match status" value="1"/>
</dbReference>
<evidence type="ECO:0000256" key="2">
    <source>
        <dbReference type="ARBA" id="ARBA00023235"/>
    </source>
</evidence>
<evidence type="ECO:0000313" key="5">
    <source>
        <dbReference type="EMBL" id="EFI35139.1"/>
    </source>
</evidence>
<evidence type="ECO:0000256" key="3">
    <source>
        <dbReference type="PIRSR" id="PIRSR005384-1"/>
    </source>
</evidence>
<dbReference type="GO" id="GO:0019316">
    <property type="term" value="P:D-allose catabolic process"/>
    <property type="evidence" value="ECO:0007669"/>
    <property type="project" value="TreeGrafter"/>
</dbReference>
<comment type="similarity">
    <text evidence="1">Belongs to the LacAB/RpiB family.</text>
</comment>
<dbReference type="PANTHER" id="PTHR30345:SF0">
    <property type="entry name" value="DNA DAMAGE-REPAIR_TOLERATION PROTEIN DRT102"/>
    <property type="match status" value="1"/>
</dbReference>
<feature type="binding site" evidence="4">
    <location>
        <begin position="66"/>
        <end position="70"/>
    </location>
    <ligand>
        <name>D-ribulose 5-phosphate</name>
        <dbReference type="ChEBI" id="CHEBI:58121"/>
    </ligand>
</feature>
<dbReference type="RefSeq" id="WP_008870453.1">
    <property type="nucleotide sequence ID" value="NZ_ACJN02000002.1"/>
</dbReference>
<name>D6SQW3_9BACT</name>
<dbReference type="InterPro" id="IPR003500">
    <property type="entry name" value="RpiB_LacA_LacB"/>
</dbReference>
<feature type="binding site" evidence="4">
    <location>
        <position position="109"/>
    </location>
    <ligand>
        <name>D-ribulose 5-phosphate</name>
        <dbReference type="ChEBI" id="CHEBI:58121"/>
    </ligand>
</feature>
<dbReference type="InterPro" id="IPR004785">
    <property type="entry name" value="RpiB"/>
</dbReference>
<feature type="active site" description="Proton donor" evidence="3">
    <location>
        <position position="98"/>
    </location>
</feature>